<keyword evidence="7" id="KW-1185">Reference proteome</keyword>
<comment type="similarity">
    <text evidence="3">Belongs to the AB hydrolase superfamily. MenH family.</text>
</comment>
<protein>
    <recommendedName>
        <fullName evidence="3 4">2-succinyl-6-hydroxy-2,4-cyclohexadiene-1-carboxylate synthase</fullName>
        <shortName evidence="3">SHCHC synthase</shortName>
        <ecNumber evidence="3 4">4.2.99.20</ecNumber>
    </recommendedName>
</protein>
<keyword evidence="1 3" id="KW-0474">Menaquinone biosynthesis</keyword>
<dbReference type="SUPFAM" id="SSF53474">
    <property type="entry name" value="alpha/beta-Hydrolases"/>
    <property type="match status" value="1"/>
</dbReference>
<dbReference type="AlphaFoldDB" id="A0A2S9IFY0"/>
<dbReference type="NCBIfam" id="TIGR03695">
    <property type="entry name" value="menH_SHCHC"/>
    <property type="match status" value="1"/>
</dbReference>
<evidence type="ECO:0000313" key="7">
    <source>
        <dbReference type="Proteomes" id="UP000239181"/>
    </source>
</evidence>
<keyword evidence="2 3" id="KW-0456">Lyase</keyword>
<dbReference type="PANTHER" id="PTHR42916:SF1">
    <property type="entry name" value="PROTEIN PHYLLO, CHLOROPLASTIC"/>
    <property type="match status" value="1"/>
</dbReference>
<dbReference type="UniPathway" id="UPA01057">
    <property type="reaction ID" value="UER00900"/>
</dbReference>
<comment type="pathway">
    <text evidence="3">Quinol/quinone metabolism; menaquinone biosynthesis.</text>
</comment>
<reference evidence="6 7" key="1">
    <citation type="submission" date="2017-10" db="EMBL/GenBank/DDBJ databases">
        <title>Draft genome of two endophytic bacteria isolated from 'guarana' Paullinia cupana (Mart.) Ducke.</title>
        <authorList>
            <person name="Siqueira K.A."/>
            <person name="Liotti R.G."/>
            <person name="Mendes T.A."/>
            <person name="Soares M.A."/>
        </authorList>
    </citation>
    <scope>NUCLEOTIDE SEQUENCE [LARGE SCALE GENOMIC DNA]</scope>
    <source>
        <strain evidence="6 7">342</strain>
    </source>
</reference>
<dbReference type="OrthoDB" id="9808398at2"/>
<evidence type="ECO:0000256" key="3">
    <source>
        <dbReference type="HAMAP-Rule" id="MF_01660"/>
    </source>
</evidence>
<dbReference type="GO" id="GO:0070205">
    <property type="term" value="F:2-succinyl-6-hydroxy-2,4-cyclohexadiene-1-carboxylate synthase activity"/>
    <property type="evidence" value="ECO:0007669"/>
    <property type="project" value="UniProtKB-UniRule"/>
</dbReference>
<comment type="function">
    <text evidence="3">Catalyzes a proton abstraction reaction that results in 2,5-elimination of pyruvate from 2-succinyl-5-enolpyruvyl-6-hydroxy-3-cyclohexene-1-carboxylate (SEPHCHC) and the formation of 2-succinyl-6-hydroxy-2,4-cyclohexadiene-1-carboxylate (SHCHC).</text>
</comment>
<evidence type="ECO:0000256" key="2">
    <source>
        <dbReference type="ARBA" id="ARBA00023239"/>
    </source>
</evidence>
<dbReference type="NCBIfam" id="NF008340">
    <property type="entry name" value="PRK11126.1"/>
    <property type="match status" value="1"/>
</dbReference>
<dbReference type="InterPro" id="IPR000073">
    <property type="entry name" value="AB_hydrolase_1"/>
</dbReference>
<evidence type="ECO:0000313" key="6">
    <source>
        <dbReference type="EMBL" id="PRD16706.1"/>
    </source>
</evidence>
<dbReference type="EC" id="4.2.99.20" evidence="3 4"/>
<comment type="pathway">
    <text evidence="3">Quinol/quinone metabolism; 1,4-dihydroxy-2-naphthoate biosynthesis; 1,4-dihydroxy-2-naphthoate from chorismate: step 3/7.</text>
</comment>
<dbReference type="Pfam" id="PF00561">
    <property type="entry name" value="Abhydrolase_1"/>
    <property type="match status" value="1"/>
</dbReference>
<proteinExistence type="inferred from homology"/>
<feature type="domain" description="AB hydrolase-1" evidence="5">
    <location>
        <begin position="16"/>
        <end position="240"/>
    </location>
</feature>
<dbReference type="EMBL" id="PDET01000002">
    <property type="protein sequence ID" value="PRD16706.1"/>
    <property type="molecule type" value="Genomic_DNA"/>
</dbReference>
<sequence length="255" mass="29400">MILHARWQGHHRSIRPVLVWLHGFLGSADDWLPVQHYFRHWPLLSIDLPGHGGSQAQTVSGFDELSQRLTATLNYHQVERYWLIGYSLGARLAFYHACRHDDGRLCGLLAEAGHFGLTRQSERETRREHDFGWAQRFRQQPLPRVLSQWYQQPVFAELTNPQRQAMINRRLNNRAEGLATMLEATSLSAQPDLLAELRQKTIPFHYLCGEWDLKFLQLAQQSGLTPVVIRDAGHNTHLANPMAFAHQLSLLLNHN</sequence>
<dbReference type="InterPro" id="IPR022485">
    <property type="entry name" value="SHCHC_synthase_MenH"/>
</dbReference>
<dbReference type="HAMAP" id="MF_01660">
    <property type="entry name" value="MenH"/>
    <property type="match status" value="1"/>
</dbReference>
<dbReference type="InterPro" id="IPR029058">
    <property type="entry name" value="AB_hydrolase_fold"/>
</dbReference>
<name>A0A2S9IFY0_9GAMM</name>
<dbReference type="Proteomes" id="UP000239181">
    <property type="component" value="Unassembled WGS sequence"/>
</dbReference>
<evidence type="ECO:0000259" key="5">
    <source>
        <dbReference type="Pfam" id="PF00561"/>
    </source>
</evidence>
<accession>A0A2S9IFY0</accession>
<dbReference type="PANTHER" id="PTHR42916">
    <property type="entry name" value="2-SUCCINYL-5-ENOLPYRUVYL-6-HYDROXY-3-CYCLOHEXENE-1-CARBOXYLATE SYNTHASE"/>
    <property type="match status" value="1"/>
</dbReference>
<comment type="caution">
    <text evidence="6">The sequence shown here is derived from an EMBL/GenBank/DDBJ whole genome shotgun (WGS) entry which is preliminary data.</text>
</comment>
<evidence type="ECO:0000256" key="1">
    <source>
        <dbReference type="ARBA" id="ARBA00022428"/>
    </source>
</evidence>
<comment type="subunit">
    <text evidence="3">Monomer.</text>
</comment>
<gene>
    <name evidence="3" type="primary">menH</name>
    <name evidence="6" type="ORF">CQW29_03315</name>
</gene>
<comment type="catalytic activity">
    <reaction evidence="3">
        <text>5-enolpyruvoyl-6-hydroxy-2-succinyl-cyclohex-3-ene-1-carboxylate = (1R,6R)-6-hydroxy-2-succinyl-cyclohexa-2,4-diene-1-carboxylate + pyruvate</text>
        <dbReference type="Rhea" id="RHEA:25597"/>
        <dbReference type="ChEBI" id="CHEBI:15361"/>
        <dbReference type="ChEBI" id="CHEBI:58689"/>
        <dbReference type="ChEBI" id="CHEBI:58818"/>
        <dbReference type="EC" id="4.2.99.20"/>
    </reaction>
</comment>
<organism evidence="6 7">
    <name type="scientific">Pantoea coffeiphila</name>
    <dbReference type="NCBI Taxonomy" id="1465635"/>
    <lineage>
        <taxon>Bacteria</taxon>
        <taxon>Pseudomonadati</taxon>
        <taxon>Pseudomonadota</taxon>
        <taxon>Gammaproteobacteria</taxon>
        <taxon>Enterobacterales</taxon>
        <taxon>Erwiniaceae</taxon>
        <taxon>Pantoea</taxon>
    </lineage>
</organism>
<dbReference type="GO" id="GO:0009234">
    <property type="term" value="P:menaquinone biosynthetic process"/>
    <property type="evidence" value="ECO:0007669"/>
    <property type="project" value="UniProtKB-UniRule"/>
</dbReference>
<dbReference type="RefSeq" id="WP_105591286.1">
    <property type="nucleotide sequence ID" value="NZ_PDET01000002.1"/>
</dbReference>
<dbReference type="UniPathway" id="UPA00079"/>
<evidence type="ECO:0000256" key="4">
    <source>
        <dbReference type="NCBIfam" id="TIGR03695"/>
    </source>
</evidence>
<dbReference type="Gene3D" id="3.40.50.1820">
    <property type="entry name" value="alpha/beta hydrolase"/>
    <property type="match status" value="1"/>
</dbReference>